<evidence type="ECO:0000256" key="2">
    <source>
        <dbReference type="ARBA" id="ARBA00023125"/>
    </source>
</evidence>
<dbReference type="InterPro" id="IPR028978">
    <property type="entry name" value="Chorismate_lyase_/UTRA_dom_sf"/>
</dbReference>
<dbReference type="GO" id="GO:0003700">
    <property type="term" value="F:DNA-binding transcription factor activity"/>
    <property type="evidence" value="ECO:0007669"/>
    <property type="project" value="InterPro"/>
</dbReference>
<dbReference type="Pfam" id="PF07702">
    <property type="entry name" value="UTRA"/>
    <property type="match status" value="1"/>
</dbReference>
<dbReference type="EMBL" id="AP019400">
    <property type="protein sequence ID" value="BBI36408.1"/>
    <property type="molecule type" value="Genomic_DNA"/>
</dbReference>
<keyword evidence="6" id="KW-1185">Reference proteome</keyword>
<dbReference type="Gene3D" id="1.10.10.10">
    <property type="entry name" value="Winged helix-like DNA-binding domain superfamily/Winged helix DNA-binding domain"/>
    <property type="match status" value="1"/>
</dbReference>
<dbReference type="SUPFAM" id="SSF64288">
    <property type="entry name" value="Chorismate lyase-like"/>
    <property type="match status" value="1"/>
</dbReference>
<dbReference type="SMART" id="SM00866">
    <property type="entry name" value="UTRA"/>
    <property type="match status" value="1"/>
</dbReference>
<organism evidence="5 6">
    <name type="scientific">Cohnella abietis</name>
    <dbReference type="NCBI Taxonomy" id="2507935"/>
    <lineage>
        <taxon>Bacteria</taxon>
        <taxon>Bacillati</taxon>
        <taxon>Bacillota</taxon>
        <taxon>Bacilli</taxon>
        <taxon>Bacillales</taxon>
        <taxon>Paenibacillaceae</taxon>
        <taxon>Cohnella</taxon>
    </lineage>
</organism>
<dbReference type="CDD" id="cd07377">
    <property type="entry name" value="WHTH_GntR"/>
    <property type="match status" value="1"/>
</dbReference>
<dbReference type="GO" id="GO:0003677">
    <property type="term" value="F:DNA binding"/>
    <property type="evidence" value="ECO:0007669"/>
    <property type="project" value="UniProtKB-KW"/>
</dbReference>
<dbReference type="AlphaFoldDB" id="A0A3T1DEK9"/>
<dbReference type="InterPro" id="IPR036390">
    <property type="entry name" value="WH_DNA-bd_sf"/>
</dbReference>
<dbReference type="InterPro" id="IPR011663">
    <property type="entry name" value="UTRA"/>
</dbReference>
<evidence type="ECO:0000313" key="5">
    <source>
        <dbReference type="EMBL" id="BBI36408.1"/>
    </source>
</evidence>
<dbReference type="InterPro" id="IPR050679">
    <property type="entry name" value="Bact_HTH_transcr_reg"/>
</dbReference>
<gene>
    <name evidence="5" type="ORF">KCTCHS21_58070</name>
</gene>
<dbReference type="PANTHER" id="PTHR44846">
    <property type="entry name" value="MANNOSYL-D-GLYCERATE TRANSPORT/METABOLISM SYSTEM REPRESSOR MNGR-RELATED"/>
    <property type="match status" value="1"/>
</dbReference>
<evidence type="ECO:0000256" key="3">
    <source>
        <dbReference type="ARBA" id="ARBA00023163"/>
    </source>
</evidence>
<dbReference type="KEGG" id="cohn:KCTCHS21_58070"/>
<dbReference type="PANTHER" id="PTHR44846:SF1">
    <property type="entry name" value="MANNOSYL-D-GLYCERATE TRANSPORT_METABOLISM SYSTEM REPRESSOR MNGR-RELATED"/>
    <property type="match status" value="1"/>
</dbReference>
<proteinExistence type="predicted"/>
<keyword evidence="3" id="KW-0804">Transcription</keyword>
<dbReference type="GO" id="GO:0045892">
    <property type="term" value="P:negative regulation of DNA-templated transcription"/>
    <property type="evidence" value="ECO:0007669"/>
    <property type="project" value="TreeGrafter"/>
</dbReference>
<keyword evidence="1" id="KW-0805">Transcription regulation</keyword>
<protein>
    <submittedName>
        <fullName evidence="5">GntR family transcriptional regulator</fullName>
    </submittedName>
</protein>
<evidence type="ECO:0000256" key="1">
    <source>
        <dbReference type="ARBA" id="ARBA00023015"/>
    </source>
</evidence>
<dbReference type="Gene3D" id="3.40.1410.10">
    <property type="entry name" value="Chorismate lyase-like"/>
    <property type="match status" value="1"/>
</dbReference>
<evidence type="ECO:0000259" key="4">
    <source>
        <dbReference type="PROSITE" id="PS50949"/>
    </source>
</evidence>
<dbReference type="Pfam" id="PF00392">
    <property type="entry name" value="GntR"/>
    <property type="match status" value="1"/>
</dbReference>
<evidence type="ECO:0000313" key="6">
    <source>
        <dbReference type="Proteomes" id="UP000289856"/>
    </source>
</evidence>
<accession>A0A3T1DEK9</accession>
<dbReference type="SUPFAM" id="SSF46785">
    <property type="entry name" value="Winged helix' DNA-binding domain"/>
    <property type="match status" value="1"/>
</dbReference>
<dbReference type="InterPro" id="IPR000524">
    <property type="entry name" value="Tscrpt_reg_HTH_GntR"/>
</dbReference>
<feature type="domain" description="HTH gntR-type" evidence="4">
    <location>
        <begin position="1"/>
        <end position="65"/>
    </location>
</feature>
<dbReference type="InterPro" id="IPR036388">
    <property type="entry name" value="WH-like_DNA-bd_sf"/>
</dbReference>
<name>A0A3T1DEK9_9BACL</name>
<dbReference type="PROSITE" id="PS50949">
    <property type="entry name" value="HTH_GNTR"/>
    <property type="match status" value="1"/>
</dbReference>
<dbReference type="PRINTS" id="PR00035">
    <property type="entry name" value="HTHGNTR"/>
</dbReference>
<dbReference type="SMART" id="SM00345">
    <property type="entry name" value="HTH_GNTR"/>
    <property type="match status" value="1"/>
</dbReference>
<dbReference type="Proteomes" id="UP000289856">
    <property type="component" value="Chromosome"/>
</dbReference>
<keyword evidence="2" id="KW-0238">DNA-binding</keyword>
<sequence length="226" mass="26334">MQIKNILKDRILHGVYPIQTNIPSEPQLETEFTVSKITIRNAIKELCQEGYLEKGSGKGTKVIRNTATSKLSTWKRFTELLVEEGHQIQKQLLSIEVISTIEATEPRRLFGEQCIRIERLYELNGLPYIHYTHYLTMRIGDIEQSDLNAQSLYGLLEENDIALEKYRDQFAVAYAPPLIEERLQVKENTPLLKRLRYSYDEVSDVVEYSEGYYNTTMQNYVVNYNV</sequence>
<reference evidence="5 6" key="1">
    <citation type="submission" date="2019-01" db="EMBL/GenBank/DDBJ databases">
        <title>Complete genome sequence of Cohnella hallensis HS21 isolated from Korean fir (Abies koreana) rhizospheric soil.</title>
        <authorList>
            <person name="Jiang L."/>
            <person name="Kang S.W."/>
            <person name="Kim S."/>
            <person name="Jung J."/>
            <person name="Kim C.Y."/>
            <person name="Kim D.H."/>
            <person name="Kim S.W."/>
            <person name="Lee J."/>
        </authorList>
    </citation>
    <scope>NUCLEOTIDE SEQUENCE [LARGE SCALE GENOMIC DNA]</scope>
    <source>
        <strain evidence="5 6">HS21</strain>
    </source>
</reference>